<evidence type="ECO:0000256" key="1">
    <source>
        <dbReference type="ARBA" id="ARBA00005564"/>
    </source>
</evidence>
<dbReference type="InterPro" id="IPR050282">
    <property type="entry name" value="Cycloisomerase_2"/>
</dbReference>
<dbReference type="Proteomes" id="UP000799770">
    <property type="component" value="Unassembled WGS sequence"/>
</dbReference>
<dbReference type="Pfam" id="PF10282">
    <property type="entry name" value="Lactonase"/>
    <property type="match status" value="1"/>
</dbReference>
<reference evidence="3" key="1">
    <citation type="journal article" date="2020" name="Stud. Mycol.">
        <title>101 Dothideomycetes genomes: a test case for predicting lifestyles and emergence of pathogens.</title>
        <authorList>
            <person name="Haridas S."/>
            <person name="Albert R."/>
            <person name="Binder M."/>
            <person name="Bloem J."/>
            <person name="Labutti K."/>
            <person name="Salamov A."/>
            <person name="Andreopoulos B."/>
            <person name="Baker S."/>
            <person name="Barry K."/>
            <person name="Bills G."/>
            <person name="Bluhm B."/>
            <person name="Cannon C."/>
            <person name="Castanera R."/>
            <person name="Culley D."/>
            <person name="Daum C."/>
            <person name="Ezra D."/>
            <person name="Gonzalez J."/>
            <person name="Henrissat B."/>
            <person name="Kuo A."/>
            <person name="Liang C."/>
            <person name="Lipzen A."/>
            <person name="Lutzoni F."/>
            <person name="Magnuson J."/>
            <person name="Mondo S."/>
            <person name="Nolan M."/>
            <person name="Ohm R."/>
            <person name="Pangilinan J."/>
            <person name="Park H.-J."/>
            <person name="Ramirez L."/>
            <person name="Alfaro M."/>
            <person name="Sun H."/>
            <person name="Tritt A."/>
            <person name="Yoshinaga Y."/>
            <person name="Zwiers L.-H."/>
            <person name="Turgeon B."/>
            <person name="Goodwin S."/>
            <person name="Spatafora J."/>
            <person name="Crous P."/>
            <person name="Grigoriev I."/>
        </authorList>
    </citation>
    <scope>NUCLEOTIDE SEQUENCE</scope>
    <source>
        <strain evidence="3">CBS 627.86</strain>
    </source>
</reference>
<dbReference type="OrthoDB" id="9972196at2759"/>
<dbReference type="InterPro" id="IPR019405">
    <property type="entry name" value="Lactonase_7-beta_prop"/>
</dbReference>
<comment type="similarity">
    <text evidence="1">Belongs to the cycloisomerase 2 family.</text>
</comment>
<dbReference type="Gene3D" id="2.130.10.10">
    <property type="entry name" value="YVTN repeat-like/Quinoprotein amine dehydrogenase"/>
    <property type="match status" value="1"/>
</dbReference>
<keyword evidence="2" id="KW-0732">Signal</keyword>
<feature type="signal peptide" evidence="2">
    <location>
        <begin position="1"/>
        <end position="17"/>
    </location>
</feature>
<evidence type="ECO:0000313" key="3">
    <source>
        <dbReference type="EMBL" id="KAF2109703.1"/>
    </source>
</evidence>
<sequence>MAFSALLLAGLACSAAARPGRPAASFRLYVSSYADDGQTAGKVRTFDLTPGLGYNAASIKSVAVNSECGSAPTWLEVTSKNSLLCIDEGFQTPNASLNTLTINADGSLKSIAKIDTIQGPVANQFYNKKDAVALAHYGGSAISTFKTYANGTFSRLQQFVFNTPPGPRPEQEASHVHHSVIDPTGSFIVFPDLGADVIRVYKIGSDDLLTVQDPIKAEAASGPRHATFWSPDVPAKKNSTYLYVIHELANYIVAYKVSYGDAGYSFTKFQTIRLYGDREDPVGTRAAEILVSPDNGFVIASNRNASIFSLPNPDPKNATKIPSDALTTFSPSKNGTLKFVQLAPGGGSFPRAFSLNKAATLVSVGNQNSGTLDIFSRDTKTGMIGDRVASVGGLGQVTNVRWDE</sequence>
<dbReference type="PANTHER" id="PTHR30344:SF1">
    <property type="entry name" value="6-PHOSPHOGLUCONOLACTONASE"/>
    <property type="match status" value="1"/>
</dbReference>
<dbReference type="GO" id="GO:0017057">
    <property type="term" value="F:6-phosphogluconolactonase activity"/>
    <property type="evidence" value="ECO:0007669"/>
    <property type="project" value="TreeGrafter"/>
</dbReference>
<proteinExistence type="inferred from homology"/>
<name>A0A6A5YRV6_9PLEO</name>
<dbReference type="AlphaFoldDB" id="A0A6A5YRV6"/>
<evidence type="ECO:0000313" key="4">
    <source>
        <dbReference type="Proteomes" id="UP000799770"/>
    </source>
</evidence>
<dbReference type="InterPro" id="IPR015943">
    <property type="entry name" value="WD40/YVTN_repeat-like_dom_sf"/>
</dbReference>
<dbReference type="SUPFAM" id="SSF50974">
    <property type="entry name" value="Nitrous oxide reductase, N-terminal domain"/>
    <property type="match status" value="1"/>
</dbReference>
<dbReference type="EMBL" id="ML977341">
    <property type="protein sequence ID" value="KAF2109703.1"/>
    <property type="molecule type" value="Genomic_DNA"/>
</dbReference>
<protein>
    <submittedName>
        <fullName evidence="3">3-carboxymuconate cyclase</fullName>
    </submittedName>
</protein>
<feature type="chain" id="PRO_5025605750" evidence="2">
    <location>
        <begin position="18"/>
        <end position="404"/>
    </location>
</feature>
<keyword evidence="4" id="KW-1185">Reference proteome</keyword>
<evidence type="ECO:0000256" key="2">
    <source>
        <dbReference type="SAM" id="SignalP"/>
    </source>
</evidence>
<gene>
    <name evidence="3" type="ORF">BDV96DRAFT_502101</name>
</gene>
<dbReference type="InterPro" id="IPR011045">
    <property type="entry name" value="N2O_reductase_N"/>
</dbReference>
<accession>A0A6A5YRV6</accession>
<organism evidence="3 4">
    <name type="scientific">Lophiotrema nucula</name>
    <dbReference type="NCBI Taxonomy" id="690887"/>
    <lineage>
        <taxon>Eukaryota</taxon>
        <taxon>Fungi</taxon>
        <taxon>Dikarya</taxon>
        <taxon>Ascomycota</taxon>
        <taxon>Pezizomycotina</taxon>
        <taxon>Dothideomycetes</taxon>
        <taxon>Pleosporomycetidae</taxon>
        <taxon>Pleosporales</taxon>
        <taxon>Lophiotremataceae</taxon>
        <taxon>Lophiotrema</taxon>
    </lineage>
</organism>
<dbReference type="PANTHER" id="PTHR30344">
    <property type="entry name" value="6-PHOSPHOGLUCONOLACTONASE-RELATED"/>
    <property type="match status" value="1"/>
</dbReference>